<proteinExistence type="predicted"/>
<name>A0A177Y0W0_9VIBR</name>
<comment type="caution">
    <text evidence="1">The sequence shown here is derived from an EMBL/GenBank/DDBJ whole genome shotgun (WGS) entry which is preliminary data.</text>
</comment>
<sequence>MASIGVCEIRNMQLSKRSKRDVADIKSIMESGNLLSGVLAATPFYFIFGTPSVTKSPFETMITIRENDWNTFGKAMLGSSSYTRSAILKIAMEREIFTNGEEQKFWGCVVELSK</sequence>
<reference evidence="1 2" key="1">
    <citation type="journal article" date="2016" name="Syst. Appl. Microbiol.">
        <title>Vibrio bivalvicida sp. nov., a novel larval pathogen for bivalve molluscs reared in a hatchery.</title>
        <authorList>
            <person name="Dubert J."/>
            <person name="Romalde J.L."/>
            <person name="Prado S."/>
            <person name="Barja J.L."/>
        </authorList>
    </citation>
    <scope>NUCLEOTIDE SEQUENCE [LARGE SCALE GENOMIC DNA]</scope>
    <source>
        <strain evidence="1 2">605</strain>
    </source>
</reference>
<organism evidence="1 2">
    <name type="scientific">Vibrio bivalvicida</name>
    <dbReference type="NCBI Taxonomy" id="1276888"/>
    <lineage>
        <taxon>Bacteria</taxon>
        <taxon>Pseudomonadati</taxon>
        <taxon>Pseudomonadota</taxon>
        <taxon>Gammaproteobacteria</taxon>
        <taxon>Vibrionales</taxon>
        <taxon>Vibrionaceae</taxon>
        <taxon>Vibrio</taxon>
        <taxon>Vibrio oreintalis group</taxon>
    </lineage>
</organism>
<gene>
    <name evidence="1" type="ORF">APB76_09125</name>
</gene>
<dbReference type="AlphaFoldDB" id="A0A177Y0W0"/>
<protein>
    <submittedName>
        <fullName evidence="1">Uncharacterized protein</fullName>
    </submittedName>
</protein>
<evidence type="ECO:0000313" key="2">
    <source>
        <dbReference type="Proteomes" id="UP000078406"/>
    </source>
</evidence>
<dbReference type="Proteomes" id="UP000078406">
    <property type="component" value="Unassembled WGS sequence"/>
</dbReference>
<accession>A0A177Y0W0</accession>
<evidence type="ECO:0000313" key="1">
    <source>
        <dbReference type="EMBL" id="OAJ94470.1"/>
    </source>
</evidence>
<dbReference type="EMBL" id="LLEI02000024">
    <property type="protein sequence ID" value="OAJ94470.1"/>
    <property type="molecule type" value="Genomic_DNA"/>
</dbReference>